<feature type="compositionally biased region" description="Basic residues" evidence="1">
    <location>
        <begin position="44"/>
        <end position="53"/>
    </location>
</feature>
<evidence type="ECO:0000313" key="3">
    <source>
        <dbReference type="Proteomes" id="UP000297716"/>
    </source>
</evidence>
<feature type="compositionally biased region" description="Basic residues" evidence="1">
    <location>
        <begin position="103"/>
        <end position="112"/>
    </location>
</feature>
<evidence type="ECO:0000256" key="1">
    <source>
        <dbReference type="SAM" id="MobiDB-lite"/>
    </source>
</evidence>
<dbReference type="OrthoDB" id="2139939at2759"/>
<feature type="region of interest" description="Disordered" evidence="1">
    <location>
        <begin position="1"/>
        <end position="144"/>
    </location>
</feature>
<protein>
    <submittedName>
        <fullName evidence="2">Uncharacterized protein</fullName>
    </submittedName>
</protein>
<feature type="compositionally biased region" description="Basic and acidic residues" evidence="1">
    <location>
        <begin position="212"/>
        <end position="230"/>
    </location>
</feature>
<feature type="compositionally biased region" description="Basic and acidic residues" evidence="1">
    <location>
        <begin position="79"/>
        <end position="101"/>
    </location>
</feature>
<dbReference type="Proteomes" id="UP000297716">
    <property type="component" value="Unassembled WGS sequence"/>
</dbReference>
<feature type="compositionally biased region" description="Polar residues" evidence="1">
    <location>
        <begin position="355"/>
        <end position="368"/>
    </location>
</feature>
<feature type="region of interest" description="Disordered" evidence="1">
    <location>
        <begin position="333"/>
        <end position="406"/>
    </location>
</feature>
<comment type="caution">
    <text evidence="2">The sequence shown here is derived from an EMBL/GenBank/DDBJ whole genome shotgun (WGS) entry which is preliminary data.</text>
</comment>
<dbReference type="InterPro" id="IPR044688">
    <property type="entry name" value="SCI-1-like"/>
</dbReference>
<dbReference type="PANTHER" id="PTHR34117">
    <property type="entry name" value="STYLE CELL-CYCLE INHIBITOR 1"/>
    <property type="match status" value="1"/>
</dbReference>
<dbReference type="EMBL" id="SKBN01000089">
    <property type="protein sequence ID" value="TGJ83580.1"/>
    <property type="molecule type" value="Genomic_DNA"/>
</dbReference>
<feature type="compositionally biased region" description="Basic and acidic residues" evidence="1">
    <location>
        <begin position="386"/>
        <end position="406"/>
    </location>
</feature>
<gene>
    <name evidence="2" type="ORF">E0Z10_g5173</name>
</gene>
<organism evidence="2 3">
    <name type="scientific">Xylaria hypoxylon</name>
    <dbReference type="NCBI Taxonomy" id="37992"/>
    <lineage>
        <taxon>Eukaryota</taxon>
        <taxon>Fungi</taxon>
        <taxon>Dikarya</taxon>
        <taxon>Ascomycota</taxon>
        <taxon>Pezizomycotina</taxon>
        <taxon>Sordariomycetes</taxon>
        <taxon>Xylariomycetidae</taxon>
        <taxon>Xylariales</taxon>
        <taxon>Xylariaceae</taxon>
        <taxon>Xylaria</taxon>
    </lineage>
</organism>
<feature type="compositionally biased region" description="Basic and acidic residues" evidence="1">
    <location>
        <begin position="54"/>
        <end position="66"/>
    </location>
</feature>
<dbReference type="AlphaFoldDB" id="A0A4Z0YWM3"/>
<reference evidence="2 3" key="1">
    <citation type="submission" date="2019-03" db="EMBL/GenBank/DDBJ databases">
        <title>Draft genome sequence of Xylaria hypoxylon DSM 108379, a ubiquitous saprotrophic-parasitic fungi on hardwood.</title>
        <authorList>
            <person name="Buettner E."/>
            <person name="Leonhardt S."/>
            <person name="Gebauer A.M."/>
            <person name="Liers C."/>
            <person name="Hofrichter M."/>
            <person name="Kellner H."/>
        </authorList>
    </citation>
    <scope>NUCLEOTIDE SEQUENCE [LARGE SCALE GENOMIC DNA]</scope>
    <source>
        <strain evidence="2 3">DSM 108379</strain>
    </source>
</reference>
<accession>A0A4Z0YWM3</accession>
<dbReference type="PANTHER" id="PTHR34117:SF1">
    <property type="entry name" value="STYLE CELL-CYCLE INHIBITOR 1"/>
    <property type="match status" value="1"/>
</dbReference>
<name>A0A4Z0YWM3_9PEZI</name>
<feature type="compositionally biased region" description="Acidic residues" evidence="1">
    <location>
        <begin position="251"/>
        <end position="263"/>
    </location>
</feature>
<feature type="compositionally biased region" description="Basic and acidic residues" evidence="1">
    <location>
        <begin position="1"/>
        <end position="41"/>
    </location>
</feature>
<keyword evidence="3" id="KW-1185">Reference proteome</keyword>
<evidence type="ECO:0000313" key="2">
    <source>
        <dbReference type="EMBL" id="TGJ83580.1"/>
    </source>
</evidence>
<sequence length="444" mass="51818">MDDPIRDHRGDPPARSERKRPNEHHDADGRRVRRRSDEHANGTHTHKRRSRSPRRSEHPDHRDNERAGGVNQARHRHGDTRDDRYETGHRSSARNHTDSRSRSPTRHRHSHRRRDDMHRHRSNHASTASHQDRAPELPCDARPLSRSADLNTFRPLFAQYLDIQKQIDISTLNEREVRGRWKSFVSKWNNRELAEGWYRPEMFEDVMLDSREVGDKPEGERRHAPPRDFSTRQSEVLGGKAGADLRPQDSEEREDDGDDDDDYGPTLPTQDNLGHVTSIAESLSQTKHGPSIPSLSDLTLRRELEVSDRDDARALLRQERRADRTIQKEKLDELVPRADAGTQARKLEKKREVRNSNTSFANAKSSNEMPDLPDAELMGGDGGGIEEYKKLKREGERKKTEREVRREEIWRAKQEEREERAREYREREAHTVDMLREIAKSRFG</sequence>
<feature type="region of interest" description="Disordered" evidence="1">
    <location>
        <begin position="212"/>
        <end position="273"/>
    </location>
</feature>
<proteinExistence type="predicted"/>
<feature type="compositionally biased region" description="Basic and acidic residues" evidence="1">
    <location>
        <begin position="345"/>
        <end position="354"/>
    </location>
</feature>
<dbReference type="STRING" id="37992.A0A4Z0YWM3"/>